<dbReference type="PANTHER" id="PTHR31147:SF61">
    <property type="entry name" value="ACYL TRANSFERASE 15"/>
    <property type="match status" value="1"/>
</dbReference>
<name>A0A835FUC9_9POAL</name>
<dbReference type="InterPro" id="IPR050898">
    <property type="entry name" value="Plant_acyltransferase"/>
</dbReference>
<keyword evidence="3" id="KW-1185">Reference proteome</keyword>
<dbReference type="InterPro" id="IPR023213">
    <property type="entry name" value="CAT-like_dom_sf"/>
</dbReference>
<reference evidence="2" key="1">
    <citation type="submission" date="2020-07" db="EMBL/GenBank/DDBJ databases">
        <title>Genome sequence and genetic diversity analysis of an under-domesticated orphan crop, white fonio (Digitaria exilis).</title>
        <authorList>
            <person name="Bennetzen J.L."/>
            <person name="Chen S."/>
            <person name="Ma X."/>
            <person name="Wang X."/>
            <person name="Yssel A.E.J."/>
            <person name="Chaluvadi S.R."/>
            <person name="Johnson M."/>
            <person name="Gangashetty P."/>
            <person name="Hamidou F."/>
            <person name="Sanogo M.D."/>
            <person name="Zwaenepoel A."/>
            <person name="Wallace J."/>
            <person name="Van De Peer Y."/>
            <person name="Van Deynze A."/>
        </authorList>
    </citation>
    <scope>NUCLEOTIDE SEQUENCE</scope>
    <source>
        <tissue evidence="2">Leaves</tissue>
    </source>
</reference>
<dbReference type="Pfam" id="PF02458">
    <property type="entry name" value="Transferase"/>
    <property type="match status" value="1"/>
</dbReference>
<organism evidence="2 3">
    <name type="scientific">Digitaria exilis</name>
    <dbReference type="NCBI Taxonomy" id="1010633"/>
    <lineage>
        <taxon>Eukaryota</taxon>
        <taxon>Viridiplantae</taxon>
        <taxon>Streptophyta</taxon>
        <taxon>Embryophyta</taxon>
        <taxon>Tracheophyta</taxon>
        <taxon>Spermatophyta</taxon>
        <taxon>Magnoliopsida</taxon>
        <taxon>Liliopsida</taxon>
        <taxon>Poales</taxon>
        <taxon>Poaceae</taxon>
        <taxon>PACMAD clade</taxon>
        <taxon>Panicoideae</taxon>
        <taxon>Panicodae</taxon>
        <taxon>Paniceae</taxon>
        <taxon>Anthephorinae</taxon>
        <taxon>Digitaria</taxon>
    </lineage>
</organism>
<gene>
    <name evidence="2" type="ORF">HU200_003382</name>
</gene>
<comment type="similarity">
    <text evidence="1">Belongs to the plant acyltransferase family.</text>
</comment>
<dbReference type="EMBL" id="JACEFO010000191">
    <property type="protein sequence ID" value="KAF8776656.1"/>
    <property type="molecule type" value="Genomic_DNA"/>
</dbReference>
<proteinExistence type="inferred from homology"/>
<evidence type="ECO:0000313" key="2">
    <source>
        <dbReference type="EMBL" id="KAF8776656.1"/>
    </source>
</evidence>
<dbReference type="GO" id="GO:0016747">
    <property type="term" value="F:acyltransferase activity, transferring groups other than amino-acyl groups"/>
    <property type="evidence" value="ECO:0007669"/>
    <property type="project" value="UniProtKB-ARBA"/>
</dbReference>
<dbReference type="Proteomes" id="UP000636709">
    <property type="component" value="Unassembled WGS sequence"/>
</dbReference>
<dbReference type="Gene3D" id="3.30.559.10">
    <property type="entry name" value="Chloramphenicol acetyltransferase-like domain"/>
    <property type="match status" value="2"/>
</dbReference>
<accession>A0A835FUC9</accession>
<evidence type="ECO:0000313" key="3">
    <source>
        <dbReference type="Proteomes" id="UP000636709"/>
    </source>
</evidence>
<comment type="caution">
    <text evidence="2">The sequence shown here is derived from an EMBL/GenBank/DDBJ whole genome shotgun (WGS) entry which is preliminary data.</text>
</comment>
<evidence type="ECO:0000256" key="1">
    <source>
        <dbReference type="ARBA" id="ARBA00009861"/>
    </source>
</evidence>
<dbReference type="PANTHER" id="PTHR31147">
    <property type="entry name" value="ACYL TRANSFERASE 4"/>
    <property type="match status" value="1"/>
</dbReference>
<sequence length="366" mass="39367">MSVVVSKSSPEVIRPPEPLKTTTTAIESIKRALSQALVLYYPLAANGDEFSIHCTGEGVEFITASVDYGLQEAKIFGESTGAKALLDELAIFYPAAGSYGSSDDEPLLLLQVTKFSCGGLVLGVTWNHAVADGAGITQFLTAIGELACGLDEAVSNFSDPLPDPIQQAMLMCPDPTDMDRIVPIDITIPSVLINRVKAESRGCFDGQPCTSFDVVLAVLWRTNVRKRVGAKDGYYGNCITIELLAGATSGMVAKASIVELVRMIKCAKDQLGDNVNGSCNDGDQLMEGLRRRYDVMHMASWRNMGLEQVDFGSGAPARVMFHARQPGAPVPTYFMYPSCKGKDGVKLLSLAVKEEHADVFLGELEN</sequence>
<protein>
    <submittedName>
        <fullName evidence="2">Uncharacterized protein</fullName>
    </submittedName>
</protein>
<dbReference type="AlphaFoldDB" id="A0A835FUC9"/>